<dbReference type="InterPro" id="IPR003961">
    <property type="entry name" value="FN3_dom"/>
</dbReference>
<dbReference type="InterPro" id="IPR052827">
    <property type="entry name" value="CHS_Export/Cell_Fusion_Reg"/>
</dbReference>
<dbReference type="Gene3D" id="3.40.50.10190">
    <property type="entry name" value="BRCT domain"/>
    <property type="match status" value="1"/>
</dbReference>
<dbReference type="Pfam" id="PF16893">
    <property type="entry name" value="fn3_2"/>
    <property type="match status" value="1"/>
</dbReference>
<dbReference type="InterPro" id="IPR031673">
    <property type="entry name" value="Chs5_N"/>
</dbReference>
<dbReference type="PROSITE" id="PS50172">
    <property type="entry name" value="BRCT"/>
    <property type="match status" value="1"/>
</dbReference>
<evidence type="ECO:0000259" key="1">
    <source>
        <dbReference type="PROSITE" id="PS50172"/>
    </source>
</evidence>
<dbReference type="PANTHER" id="PTHR47351">
    <property type="entry name" value="CHITIN BIOSYNTHESIS PROTEIN CHS5"/>
    <property type="match status" value="1"/>
</dbReference>
<dbReference type="GO" id="GO:0000747">
    <property type="term" value="P:conjugation with cellular fusion"/>
    <property type="evidence" value="ECO:0007669"/>
    <property type="project" value="TreeGrafter"/>
</dbReference>
<dbReference type="GO" id="GO:0006893">
    <property type="term" value="P:Golgi to plasma membrane transport"/>
    <property type="evidence" value="ECO:0007669"/>
    <property type="project" value="TreeGrafter"/>
</dbReference>
<evidence type="ECO:0000313" key="3">
    <source>
        <dbReference type="EMBL" id="CAG8490520.1"/>
    </source>
</evidence>
<dbReference type="GO" id="GO:0005802">
    <property type="term" value="C:trans-Golgi network"/>
    <property type="evidence" value="ECO:0007669"/>
    <property type="project" value="TreeGrafter"/>
</dbReference>
<evidence type="ECO:0000259" key="2">
    <source>
        <dbReference type="PROSITE" id="PS50853"/>
    </source>
</evidence>
<feature type="domain" description="Fibronectin type-III" evidence="2">
    <location>
        <begin position="79"/>
        <end position="174"/>
    </location>
</feature>
<reference evidence="3" key="1">
    <citation type="submission" date="2021-06" db="EMBL/GenBank/DDBJ databases">
        <authorList>
            <person name="Kallberg Y."/>
            <person name="Tangrot J."/>
            <person name="Rosling A."/>
        </authorList>
    </citation>
    <scope>NUCLEOTIDE SEQUENCE</scope>
    <source>
        <strain evidence="3">87-6 pot B 2015</strain>
    </source>
</reference>
<dbReference type="AlphaFoldDB" id="A0A9N8ZCY2"/>
<proteinExistence type="predicted"/>
<dbReference type="GO" id="GO:0046983">
    <property type="term" value="F:protein dimerization activity"/>
    <property type="evidence" value="ECO:0007669"/>
    <property type="project" value="InterPro"/>
</dbReference>
<comment type="caution">
    <text evidence="3">The sequence shown here is derived from an EMBL/GenBank/DDBJ whole genome shotgun (WGS) entry which is preliminary data.</text>
</comment>
<dbReference type="InterPro" id="IPR036420">
    <property type="entry name" value="BRCT_dom_sf"/>
</dbReference>
<evidence type="ECO:0000313" key="4">
    <source>
        <dbReference type="Proteomes" id="UP000789375"/>
    </source>
</evidence>
<dbReference type="InterPro" id="IPR036116">
    <property type="entry name" value="FN3_sf"/>
</dbReference>
<dbReference type="SMART" id="SM00060">
    <property type="entry name" value="FN3"/>
    <property type="match status" value="1"/>
</dbReference>
<feature type="domain" description="BRCT" evidence="1">
    <location>
        <begin position="193"/>
        <end position="268"/>
    </location>
</feature>
<dbReference type="InterPro" id="IPR031669">
    <property type="entry name" value="Fn3_2"/>
</dbReference>
<organism evidence="3 4">
    <name type="scientific">Funneliformis mosseae</name>
    <name type="common">Endomycorrhizal fungus</name>
    <name type="synonym">Glomus mosseae</name>
    <dbReference type="NCBI Taxonomy" id="27381"/>
    <lineage>
        <taxon>Eukaryota</taxon>
        <taxon>Fungi</taxon>
        <taxon>Fungi incertae sedis</taxon>
        <taxon>Mucoromycota</taxon>
        <taxon>Glomeromycotina</taxon>
        <taxon>Glomeromycetes</taxon>
        <taxon>Glomerales</taxon>
        <taxon>Glomeraceae</taxon>
        <taxon>Funneliformis</taxon>
    </lineage>
</organism>
<dbReference type="Pfam" id="PF00533">
    <property type="entry name" value="BRCT"/>
    <property type="match status" value="1"/>
</dbReference>
<keyword evidence="4" id="KW-1185">Reference proteome</keyword>
<dbReference type="SUPFAM" id="SSF49265">
    <property type="entry name" value="Fibronectin type III"/>
    <property type="match status" value="1"/>
</dbReference>
<dbReference type="PROSITE" id="PS50853">
    <property type="entry name" value="FN3"/>
    <property type="match status" value="1"/>
</dbReference>
<dbReference type="SMART" id="SM00292">
    <property type="entry name" value="BRCT"/>
    <property type="match status" value="1"/>
</dbReference>
<dbReference type="EMBL" id="CAJVPP010000529">
    <property type="protein sequence ID" value="CAG8490520.1"/>
    <property type="molecule type" value="Genomic_DNA"/>
</dbReference>
<dbReference type="Proteomes" id="UP000789375">
    <property type="component" value="Unassembled WGS sequence"/>
</dbReference>
<name>A0A9N8ZCY2_FUNMO</name>
<dbReference type="InterPro" id="IPR013783">
    <property type="entry name" value="Ig-like_fold"/>
</dbReference>
<gene>
    <name evidence="3" type="ORF">FMOSSE_LOCUS3505</name>
</gene>
<dbReference type="Gene3D" id="6.20.120.50">
    <property type="match status" value="1"/>
</dbReference>
<sequence length="280" mass="31173">MSTSTSVQFTVGKLDAGMAILLTEDHHLIEFPSLLLPPGVTSGSIVNIGVNRNNEQEEAKKKEFWELQEAILEEFGRNEPEPPVLHIKHVTQTSVLLEWEPLVLHQAKLKGLDIYRNHNDNGQHVQHAPLGSNYIKLSGLELDHDYEFYITIKTTAGTLTSNKIQIKTHTLENLTGINVCFGILSNDDEEQDGENPSYTKQELIEILERIGASYSEQIGPNTTHLLCNIQGGSEYQKALDGSIPIVKPDWLVACEKAGKLQPALPFYLVPQTPVSEESNK</sequence>
<dbReference type="CDD" id="cd00063">
    <property type="entry name" value="FN3"/>
    <property type="match status" value="1"/>
</dbReference>
<dbReference type="PANTHER" id="PTHR47351:SF1">
    <property type="entry name" value="CHITIN BIOSYNTHESIS PROTEIN CHS5"/>
    <property type="match status" value="1"/>
</dbReference>
<dbReference type="Pfam" id="PF16892">
    <property type="entry name" value="CHS5_N"/>
    <property type="match status" value="1"/>
</dbReference>
<protein>
    <submittedName>
        <fullName evidence="3">651_t:CDS:1</fullName>
    </submittedName>
</protein>
<dbReference type="Gene3D" id="2.60.40.10">
    <property type="entry name" value="Immunoglobulins"/>
    <property type="match status" value="1"/>
</dbReference>
<dbReference type="SUPFAM" id="SSF52113">
    <property type="entry name" value="BRCT domain"/>
    <property type="match status" value="1"/>
</dbReference>
<dbReference type="CDD" id="cd13945">
    <property type="entry name" value="Chs5_N"/>
    <property type="match status" value="1"/>
</dbReference>
<dbReference type="GO" id="GO:0034044">
    <property type="term" value="C:exomer complex"/>
    <property type="evidence" value="ECO:0007669"/>
    <property type="project" value="TreeGrafter"/>
</dbReference>
<accession>A0A9N8ZCY2</accession>
<dbReference type="InterPro" id="IPR001357">
    <property type="entry name" value="BRCT_dom"/>
</dbReference>